<dbReference type="Proteomes" id="UP000095651">
    <property type="component" value="Unassembled WGS sequence"/>
</dbReference>
<dbReference type="InterPro" id="IPR010281">
    <property type="entry name" value="DUF885"/>
</dbReference>
<dbReference type="AlphaFoldDB" id="A0A174LJ25"/>
<feature type="signal peptide" evidence="1">
    <location>
        <begin position="1"/>
        <end position="26"/>
    </location>
</feature>
<name>A0A174LJ25_9FIRM</name>
<reference evidence="2 3" key="1">
    <citation type="submission" date="2015-09" db="EMBL/GenBank/DDBJ databases">
        <authorList>
            <consortium name="Pathogen Informatics"/>
        </authorList>
    </citation>
    <scope>NUCLEOTIDE SEQUENCE [LARGE SCALE GENOMIC DNA]</scope>
    <source>
        <strain evidence="2 3">2789STDY5608850</strain>
    </source>
</reference>
<sequence>MTNKHVKQARRLLAILLSASMLAACAGPKTPAPSETSSAQYEQYKSENVSVQNQFDALTQTIFKEELKNSGLDLHYTLADPASRGITEVPDTFGEFSLGNMKKNYGEMQDLKKALGSIDIKKLTKEQKLTYKILSSYLETELSSEGLELYAQPLTSTIGIQAQLPILLAEYSFYSKEDVDHYLALLSTIDTYYGQILEFEKEKSEAGLFMCDTAADHVLQSCEAYLIQPDHSFLAETFNERVDALTDASPEEKAAYKEQNLAVLKEHFIPAYKNLIDGITSLMGTGTNEKGLSEFPQGKEYFEYLVKSNTATSYDSVVKLQKAIEKQLNSDLKALGEIVQTHPELVDALDTYAFQYTKPDEILETLKGQISKDFPALPKCSYKVKYVPKALEGSLSPAFYLVPPLDRYQDNVIYINGGTRFQNEDLFSTLAHEGYPGHLYQNVYFISNNTCDLRKILSFSSYSEGWATYVEYYSYTLDNGLDPSMGQLLAHNAAISLGLYALLDICINYDGWDKGQVKEYLSKFYNIGDSDVADTIYYSLVENPTNYMEYYVGYMEIMEMRNTAEKILKDQFDLKAFHTFLLDIGPAQFSIIQPYFRLWLAEQMDQ</sequence>
<accession>A0A174LJ25</accession>
<organism evidence="2 3">
    <name type="scientific">Hungatella hathewayi</name>
    <dbReference type="NCBI Taxonomy" id="154046"/>
    <lineage>
        <taxon>Bacteria</taxon>
        <taxon>Bacillati</taxon>
        <taxon>Bacillota</taxon>
        <taxon>Clostridia</taxon>
        <taxon>Lachnospirales</taxon>
        <taxon>Lachnospiraceae</taxon>
        <taxon>Hungatella</taxon>
    </lineage>
</organism>
<dbReference type="PANTHER" id="PTHR33361:SF2">
    <property type="entry name" value="DUF885 DOMAIN-CONTAINING PROTEIN"/>
    <property type="match status" value="1"/>
</dbReference>
<dbReference type="Pfam" id="PF05960">
    <property type="entry name" value="DUF885"/>
    <property type="match status" value="1"/>
</dbReference>
<feature type="chain" id="PRO_5039485165" evidence="1">
    <location>
        <begin position="27"/>
        <end position="606"/>
    </location>
</feature>
<evidence type="ECO:0000313" key="3">
    <source>
        <dbReference type="Proteomes" id="UP000095651"/>
    </source>
</evidence>
<protein>
    <submittedName>
        <fullName evidence="2">Bacterial protein of uncharacterized function (DUF885)</fullName>
    </submittedName>
</protein>
<dbReference type="PANTHER" id="PTHR33361">
    <property type="entry name" value="GLR0591 PROTEIN"/>
    <property type="match status" value="1"/>
</dbReference>
<proteinExistence type="predicted"/>
<dbReference type="RefSeq" id="WP_055659877.1">
    <property type="nucleotide sequence ID" value="NZ_CABIXC010000022.1"/>
</dbReference>
<gene>
    <name evidence="2" type="ORF">ERS852407_05392</name>
</gene>
<evidence type="ECO:0000256" key="1">
    <source>
        <dbReference type="SAM" id="SignalP"/>
    </source>
</evidence>
<dbReference type="PROSITE" id="PS51257">
    <property type="entry name" value="PROKAR_LIPOPROTEIN"/>
    <property type="match status" value="1"/>
</dbReference>
<evidence type="ECO:0000313" key="2">
    <source>
        <dbReference type="EMBL" id="CUP24123.1"/>
    </source>
</evidence>
<dbReference type="EMBL" id="CYZE01000022">
    <property type="protein sequence ID" value="CUP24123.1"/>
    <property type="molecule type" value="Genomic_DNA"/>
</dbReference>
<keyword evidence="1" id="KW-0732">Signal</keyword>